<feature type="transmembrane region" description="Helical" evidence="7">
    <location>
        <begin position="32"/>
        <end position="54"/>
    </location>
</feature>
<evidence type="ECO:0000256" key="2">
    <source>
        <dbReference type="ARBA" id="ARBA00022729"/>
    </source>
</evidence>
<keyword evidence="4" id="KW-1015">Disulfide bond</keyword>
<accession>A0A6G4VIG9</accession>
<dbReference type="GO" id="GO:0016491">
    <property type="term" value="F:oxidoreductase activity"/>
    <property type="evidence" value="ECO:0007669"/>
    <property type="project" value="UniProtKB-KW"/>
</dbReference>
<dbReference type="InterPro" id="IPR036249">
    <property type="entry name" value="Thioredoxin-like_sf"/>
</dbReference>
<feature type="domain" description="Thioredoxin-like fold" evidence="8">
    <location>
        <begin position="82"/>
        <end position="252"/>
    </location>
</feature>
<evidence type="ECO:0000256" key="6">
    <source>
        <dbReference type="SAM" id="MobiDB-lite"/>
    </source>
</evidence>
<dbReference type="Gene3D" id="3.40.30.10">
    <property type="entry name" value="Glutaredoxin"/>
    <property type="match status" value="1"/>
</dbReference>
<keyword evidence="3" id="KW-0560">Oxidoreductase</keyword>
<protein>
    <submittedName>
        <fullName evidence="9">Thioredoxin domain-containing protein</fullName>
    </submittedName>
</protein>
<keyword evidence="7" id="KW-0812">Transmembrane</keyword>
<name>A0A6G4VIG9_9ACTN</name>
<dbReference type="PANTHER" id="PTHR13887">
    <property type="entry name" value="GLUTATHIONE S-TRANSFERASE KAPPA"/>
    <property type="match status" value="1"/>
</dbReference>
<dbReference type="AlphaFoldDB" id="A0A6G4VIG9"/>
<proteinExistence type="inferred from homology"/>
<organism evidence="9 10">
    <name type="scientific">Streptomyces scabichelini</name>
    <dbReference type="NCBI Taxonomy" id="2711217"/>
    <lineage>
        <taxon>Bacteria</taxon>
        <taxon>Bacillati</taxon>
        <taxon>Actinomycetota</taxon>
        <taxon>Actinomycetes</taxon>
        <taxon>Kitasatosporales</taxon>
        <taxon>Streptomycetaceae</taxon>
        <taxon>Streptomyces</taxon>
    </lineage>
</organism>
<evidence type="ECO:0000256" key="1">
    <source>
        <dbReference type="ARBA" id="ARBA00005791"/>
    </source>
</evidence>
<gene>
    <name evidence="9" type="ORF">G5C60_41460</name>
</gene>
<dbReference type="InterPro" id="IPR012336">
    <property type="entry name" value="Thioredoxin-like_fold"/>
</dbReference>
<dbReference type="RefSeq" id="WP_165267747.1">
    <property type="nucleotide sequence ID" value="NZ_JAAKZY010000219.1"/>
</dbReference>
<dbReference type="EMBL" id="JAAKZY010000219">
    <property type="protein sequence ID" value="NGO13896.1"/>
    <property type="molecule type" value="Genomic_DNA"/>
</dbReference>
<dbReference type="PANTHER" id="PTHR13887:SF14">
    <property type="entry name" value="DISULFIDE BOND FORMATION PROTEIN D"/>
    <property type="match status" value="1"/>
</dbReference>
<dbReference type="Proteomes" id="UP000472335">
    <property type="component" value="Unassembled WGS sequence"/>
</dbReference>
<evidence type="ECO:0000259" key="8">
    <source>
        <dbReference type="Pfam" id="PF13462"/>
    </source>
</evidence>
<keyword evidence="10" id="KW-1185">Reference proteome</keyword>
<keyword evidence="7" id="KW-1133">Transmembrane helix</keyword>
<feature type="compositionally biased region" description="Polar residues" evidence="6">
    <location>
        <begin position="62"/>
        <end position="72"/>
    </location>
</feature>
<keyword evidence="5" id="KW-0676">Redox-active center</keyword>
<evidence type="ECO:0000313" key="10">
    <source>
        <dbReference type="Proteomes" id="UP000472335"/>
    </source>
</evidence>
<evidence type="ECO:0000256" key="5">
    <source>
        <dbReference type="ARBA" id="ARBA00023284"/>
    </source>
</evidence>
<comment type="caution">
    <text evidence="9">The sequence shown here is derived from an EMBL/GenBank/DDBJ whole genome shotgun (WGS) entry which is preliminary data.</text>
</comment>
<keyword evidence="2" id="KW-0732">Signal</keyword>
<evidence type="ECO:0000256" key="3">
    <source>
        <dbReference type="ARBA" id="ARBA00023002"/>
    </source>
</evidence>
<dbReference type="SUPFAM" id="SSF52833">
    <property type="entry name" value="Thioredoxin-like"/>
    <property type="match status" value="1"/>
</dbReference>
<keyword evidence="7" id="KW-0472">Membrane</keyword>
<sequence length="259" mass="27902">MSEKNREAKRTARERLAIEREKQKAGEKRRRALIVGFAVICVLALAGVIGVLAANADKDTSDTAGPVTSPSGANGDDRPAIPVGKESARSTLTVWEDFRCPACKSFEDAYRTTIHALTNSGQLKVEYHLATLIDGNMGGSGSLRAANAAACAQNSGKFTEYHDVLFKNQPPETDDNFAENTRLIELARTVDGLDTPTFRKCVEGGTHDSWVAKSNKAFQSGGFQGTPTVLLNGKNIYQDRAMTPAKLKQMVQEAAKAKG</sequence>
<reference evidence="9 10" key="1">
    <citation type="submission" date="2020-02" db="EMBL/GenBank/DDBJ databases">
        <title>Whole-genome analyses of novel actinobacteria.</title>
        <authorList>
            <person name="Sahin N."/>
            <person name="Gencbay T."/>
        </authorList>
    </citation>
    <scope>NUCLEOTIDE SEQUENCE [LARGE SCALE GENOMIC DNA]</scope>
    <source>
        <strain evidence="9 10">HC44</strain>
    </source>
</reference>
<evidence type="ECO:0000256" key="4">
    <source>
        <dbReference type="ARBA" id="ARBA00023157"/>
    </source>
</evidence>
<evidence type="ECO:0000313" key="9">
    <source>
        <dbReference type="EMBL" id="NGO13896.1"/>
    </source>
</evidence>
<dbReference type="Pfam" id="PF13462">
    <property type="entry name" value="Thioredoxin_4"/>
    <property type="match status" value="1"/>
</dbReference>
<feature type="region of interest" description="Disordered" evidence="6">
    <location>
        <begin position="59"/>
        <end position="82"/>
    </location>
</feature>
<evidence type="ECO:0000256" key="7">
    <source>
        <dbReference type="SAM" id="Phobius"/>
    </source>
</evidence>
<comment type="similarity">
    <text evidence="1">Belongs to the thioredoxin family. DsbA subfamily.</text>
</comment>